<comment type="caution">
    <text evidence="1">The sequence shown here is derived from an EMBL/GenBank/DDBJ whole genome shotgun (WGS) entry which is preliminary data.</text>
</comment>
<dbReference type="PANTHER" id="PTHR33711:SF9">
    <property type="entry name" value="PROTOCATECHUATE 3,4-DIOXYGENASE ALPHA CHAIN"/>
    <property type="match status" value="1"/>
</dbReference>
<proteinExistence type="predicted"/>
<evidence type="ECO:0000313" key="2">
    <source>
        <dbReference type="Proteomes" id="UP001596514"/>
    </source>
</evidence>
<dbReference type="InterPro" id="IPR015889">
    <property type="entry name" value="Intradiol_dOase_core"/>
</dbReference>
<dbReference type="Proteomes" id="UP001596514">
    <property type="component" value="Unassembled WGS sequence"/>
</dbReference>
<dbReference type="RefSeq" id="WP_343969864.1">
    <property type="nucleotide sequence ID" value="NZ_BAAAGK010000080.1"/>
</dbReference>
<keyword evidence="2" id="KW-1185">Reference proteome</keyword>
<dbReference type="Gene3D" id="2.60.130.10">
    <property type="entry name" value="Aromatic compound dioxygenase"/>
    <property type="match status" value="2"/>
</dbReference>
<dbReference type="SUPFAM" id="SSF49482">
    <property type="entry name" value="Aromatic compound dioxygenase"/>
    <property type="match status" value="1"/>
</dbReference>
<organism evidence="1 2">
    <name type="scientific">Streptosporangium amethystogenes subsp. fukuiense</name>
    <dbReference type="NCBI Taxonomy" id="698418"/>
    <lineage>
        <taxon>Bacteria</taxon>
        <taxon>Bacillati</taxon>
        <taxon>Actinomycetota</taxon>
        <taxon>Actinomycetes</taxon>
        <taxon>Streptosporangiales</taxon>
        <taxon>Streptosporangiaceae</taxon>
        <taxon>Streptosporangium</taxon>
    </lineage>
</organism>
<accession>A0ABW2TEM9</accession>
<reference evidence="2" key="1">
    <citation type="journal article" date="2019" name="Int. J. Syst. Evol. Microbiol.">
        <title>The Global Catalogue of Microorganisms (GCM) 10K type strain sequencing project: providing services to taxonomists for standard genome sequencing and annotation.</title>
        <authorList>
            <consortium name="The Broad Institute Genomics Platform"/>
            <consortium name="The Broad Institute Genome Sequencing Center for Infectious Disease"/>
            <person name="Wu L."/>
            <person name="Ma J."/>
        </authorList>
    </citation>
    <scope>NUCLEOTIDE SEQUENCE [LARGE SCALE GENOMIC DNA]</scope>
    <source>
        <strain evidence="2">JCM 10083</strain>
    </source>
</reference>
<sequence>MSQTPSQTVGPFFSFALPYEEGPLVVPEDHPDMIELRGRLLDGAGEPVSDALLEICQPGLFGRCETGADGSYRFRTARPDGYIPLLIFARGLLKPVWTRVYLTAEAPFPAEVDPVRRSTLVAVPEGERSYRFDVRLQGDGETVFFAY</sequence>
<dbReference type="InterPro" id="IPR050770">
    <property type="entry name" value="Intradiol_RC_Dioxygenase"/>
</dbReference>
<name>A0ABW2TEM9_9ACTN</name>
<dbReference type="PANTHER" id="PTHR33711">
    <property type="entry name" value="DIOXYGENASE, PUTATIVE (AFU_ORTHOLOGUE AFUA_2G02910)-RELATED"/>
    <property type="match status" value="1"/>
</dbReference>
<evidence type="ECO:0000313" key="1">
    <source>
        <dbReference type="EMBL" id="MFC7606839.1"/>
    </source>
</evidence>
<gene>
    <name evidence="1" type="ORF">ACFQVD_42765</name>
</gene>
<protein>
    <submittedName>
        <fullName evidence="1">Protocatechuate 3,4-dioxygenase subunit alpha</fullName>
    </submittedName>
</protein>
<dbReference type="EMBL" id="JBHTEE010000001">
    <property type="protein sequence ID" value="MFC7606839.1"/>
    <property type="molecule type" value="Genomic_DNA"/>
</dbReference>